<dbReference type="Pfam" id="PF13560">
    <property type="entry name" value="HTH_31"/>
    <property type="match status" value="1"/>
</dbReference>
<feature type="domain" description="HTH cro/C1-type" evidence="2">
    <location>
        <begin position="34"/>
        <end position="89"/>
    </location>
</feature>
<keyword evidence="4" id="KW-1185">Reference proteome</keyword>
<dbReference type="PROSITE" id="PS50943">
    <property type="entry name" value="HTH_CROC1"/>
    <property type="match status" value="1"/>
</dbReference>
<dbReference type="Proteomes" id="UP000256661">
    <property type="component" value="Unassembled WGS sequence"/>
</dbReference>
<gene>
    <name evidence="3" type="ORF">DFJ69_1882</name>
</gene>
<dbReference type="RefSeq" id="WP_116022085.1">
    <property type="nucleotide sequence ID" value="NZ_QTTT01000001.1"/>
</dbReference>
<dbReference type="AlphaFoldDB" id="A0A3D9STY3"/>
<dbReference type="OrthoDB" id="5177725at2"/>
<evidence type="ECO:0000259" key="2">
    <source>
        <dbReference type="PROSITE" id="PS50943"/>
    </source>
</evidence>
<organism evidence="3 4">
    <name type="scientific">Thermomonospora umbrina</name>
    <dbReference type="NCBI Taxonomy" id="111806"/>
    <lineage>
        <taxon>Bacteria</taxon>
        <taxon>Bacillati</taxon>
        <taxon>Actinomycetota</taxon>
        <taxon>Actinomycetes</taxon>
        <taxon>Streptosporangiales</taxon>
        <taxon>Thermomonosporaceae</taxon>
        <taxon>Thermomonospora</taxon>
    </lineage>
</organism>
<dbReference type="InterPro" id="IPR001387">
    <property type="entry name" value="Cro/C1-type_HTH"/>
</dbReference>
<name>A0A3D9STY3_9ACTN</name>
<dbReference type="InterPro" id="IPR043917">
    <property type="entry name" value="DUF5753"/>
</dbReference>
<comment type="caution">
    <text evidence="3">The sequence shown here is derived from an EMBL/GenBank/DDBJ whole genome shotgun (WGS) entry which is preliminary data.</text>
</comment>
<evidence type="ECO:0000313" key="4">
    <source>
        <dbReference type="Proteomes" id="UP000256661"/>
    </source>
</evidence>
<dbReference type="Pfam" id="PF19054">
    <property type="entry name" value="DUF5753"/>
    <property type="match status" value="1"/>
</dbReference>
<proteinExistence type="predicted"/>
<accession>A0A3D9STY3</accession>
<dbReference type="SMART" id="SM00530">
    <property type="entry name" value="HTH_XRE"/>
    <property type="match status" value="1"/>
</dbReference>
<dbReference type="EMBL" id="QTTT01000001">
    <property type="protein sequence ID" value="REE96445.1"/>
    <property type="molecule type" value="Genomic_DNA"/>
</dbReference>
<sequence length="301" mass="33506">MQQNPIITIPSPSPSPEVREPGPTALRMLVGARLRRLREARGLTREDAAGALRSSHSKISRLELGRHGCKRRDLNDLLDLYRVQDPAERAALLALAEQARAPGWWQAYGDAVPAWFEPYLGMEQSAAVIRTYEVQFVPGLLQTPGYARAVALLESDVATEEEIRRRVMVRMLRSRILTRRVGAPKLWAVIDEGALRRPVGDTAVMRAQLDHLIALSAPAHVNVQVLPFAAGGHPAAGPISILRFAEDELPDMIYLEQLSHARYPVNDAERARYQTVMDRLVVEAAPPAETVAFLRRIRDSL</sequence>
<dbReference type="SUPFAM" id="SSF47413">
    <property type="entry name" value="lambda repressor-like DNA-binding domains"/>
    <property type="match status" value="1"/>
</dbReference>
<feature type="region of interest" description="Disordered" evidence="1">
    <location>
        <begin position="1"/>
        <end position="22"/>
    </location>
</feature>
<protein>
    <submittedName>
        <fullName evidence="3">Helix-turn-helix protein</fullName>
    </submittedName>
</protein>
<dbReference type="GO" id="GO:0003677">
    <property type="term" value="F:DNA binding"/>
    <property type="evidence" value="ECO:0007669"/>
    <property type="project" value="InterPro"/>
</dbReference>
<reference evidence="3 4" key="1">
    <citation type="submission" date="2018-08" db="EMBL/GenBank/DDBJ databases">
        <title>Sequencing the genomes of 1000 actinobacteria strains.</title>
        <authorList>
            <person name="Klenk H.-P."/>
        </authorList>
    </citation>
    <scope>NUCLEOTIDE SEQUENCE [LARGE SCALE GENOMIC DNA]</scope>
    <source>
        <strain evidence="3 4">DSM 43927</strain>
    </source>
</reference>
<evidence type="ECO:0000256" key="1">
    <source>
        <dbReference type="SAM" id="MobiDB-lite"/>
    </source>
</evidence>
<dbReference type="InterPro" id="IPR010982">
    <property type="entry name" value="Lambda_DNA-bd_dom_sf"/>
</dbReference>
<feature type="compositionally biased region" description="Low complexity" evidence="1">
    <location>
        <begin position="1"/>
        <end position="10"/>
    </location>
</feature>
<evidence type="ECO:0000313" key="3">
    <source>
        <dbReference type="EMBL" id="REE96445.1"/>
    </source>
</evidence>
<dbReference type="Gene3D" id="1.10.260.40">
    <property type="entry name" value="lambda repressor-like DNA-binding domains"/>
    <property type="match status" value="1"/>
</dbReference>